<sequence>MNEKNGFDNSISTSPDNCGICQELSPTIPESSSILSPLHCPNDCSILSNIPSSLPLSGTYLHPIGCILDSSNGIPANIPSPSAIPPPAGSKSNHQCFGQTLLTAADFSKSCNVHHINRKTGAFASTWRLRCLECTENEVIMDLLVDFVFCFLTTADGNHCFMVKIHSYPSELFLIRASVFSQLCPTSYVIFYNSIETYNSLLTDLSATIEDQKKVVEECFNSEILKPYESDPSKVDITKLPESVDAQNAAIEIRRLFFLELEYEMAEFSRTNINGINDLRNFVKNFYQNRNQGYAIINEKDVLQNYRALYFDILEQS</sequence>
<dbReference type="WBParaSite" id="ES5_v2.g14001.t1">
    <property type="protein sequence ID" value="ES5_v2.g14001.t1"/>
    <property type="gene ID" value="ES5_v2.g14001"/>
</dbReference>
<evidence type="ECO:0000313" key="2">
    <source>
        <dbReference type="WBParaSite" id="ES5_v2.g14001.t1"/>
    </source>
</evidence>
<dbReference type="Proteomes" id="UP000887579">
    <property type="component" value="Unplaced"/>
</dbReference>
<protein>
    <submittedName>
        <fullName evidence="2">Uncharacterized protein</fullName>
    </submittedName>
</protein>
<accession>A0AC34FAC1</accession>
<reference evidence="2" key="1">
    <citation type="submission" date="2022-11" db="UniProtKB">
        <authorList>
            <consortium name="WormBaseParasite"/>
        </authorList>
    </citation>
    <scope>IDENTIFICATION</scope>
</reference>
<evidence type="ECO:0000313" key="1">
    <source>
        <dbReference type="Proteomes" id="UP000887579"/>
    </source>
</evidence>
<proteinExistence type="predicted"/>
<name>A0AC34FAC1_9BILA</name>
<organism evidence="1 2">
    <name type="scientific">Panagrolaimus sp. ES5</name>
    <dbReference type="NCBI Taxonomy" id="591445"/>
    <lineage>
        <taxon>Eukaryota</taxon>
        <taxon>Metazoa</taxon>
        <taxon>Ecdysozoa</taxon>
        <taxon>Nematoda</taxon>
        <taxon>Chromadorea</taxon>
        <taxon>Rhabditida</taxon>
        <taxon>Tylenchina</taxon>
        <taxon>Panagrolaimomorpha</taxon>
        <taxon>Panagrolaimoidea</taxon>
        <taxon>Panagrolaimidae</taxon>
        <taxon>Panagrolaimus</taxon>
    </lineage>
</organism>